<dbReference type="Proteomes" id="UP000272833">
    <property type="component" value="Unassembled WGS sequence"/>
</dbReference>
<sequence length="66" mass="7041">MVCPSLQIQRPGLTARPSKRRTSATIRKQALFLCPPFRFMVAVCGAPSGAPGSFCPGPSTRTQLPP</sequence>
<proteinExistence type="predicted"/>
<name>A0A427HKQ1_ECTOL</name>
<dbReference type="EMBL" id="RHRS01000029">
    <property type="protein sequence ID" value="RRW35217.1"/>
    <property type="molecule type" value="Genomic_DNA"/>
</dbReference>
<reference evidence="1 2" key="1">
    <citation type="submission" date="2018-10" db="EMBL/GenBank/DDBJ databases">
        <title>Transmission dynamics of multidrug resistant bacteria on intensive care unit surfaces.</title>
        <authorList>
            <person name="D'Souza A.W."/>
            <person name="Potter R.F."/>
            <person name="Wallace M."/>
            <person name="Shupe A."/>
            <person name="Patel S."/>
            <person name="Sun S."/>
            <person name="Gul D."/>
            <person name="Kwon J.H."/>
            <person name="Andleeb S."/>
            <person name="Burnham C.-A.D."/>
            <person name="Dantas G."/>
        </authorList>
    </citation>
    <scope>NUCLEOTIDE SEQUENCE [LARGE SCALE GENOMIC DNA]</scope>
    <source>
        <strain evidence="1 2">PO_271</strain>
    </source>
</reference>
<evidence type="ECO:0000313" key="1">
    <source>
        <dbReference type="EMBL" id="RRW35217.1"/>
    </source>
</evidence>
<protein>
    <submittedName>
        <fullName evidence="1">Uncharacterized protein</fullName>
    </submittedName>
</protein>
<dbReference type="AlphaFoldDB" id="A0A427HKQ1"/>
<accession>A0A427HKQ1</accession>
<organism evidence="1 2">
    <name type="scientific">Ectopseudomonas oleovorans</name>
    <name type="common">Pseudomonas oleovorans</name>
    <dbReference type="NCBI Taxonomy" id="301"/>
    <lineage>
        <taxon>Bacteria</taxon>
        <taxon>Pseudomonadati</taxon>
        <taxon>Pseudomonadota</taxon>
        <taxon>Gammaproteobacteria</taxon>
        <taxon>Pseudomonadales</taxon>
        <taxon>Pseudomonadaceae</taxon>
        <taxon>Ectopseudomonas</taxon>
    </lineage>
</organism>
<gene>
    <name evidence="1" type="ORF">EGJ44_12770</name>
</gene>
<comment type="caution">
    <text evidence="1">The sequence shown here is derived from an EMBL/GenBank/DDBJ whole genome shotgun (WGS) entry which is preliminary data.</text>
</comment>
<evidence type="ECO:0000313" key="2">
    <source>
        <dbReference type="Proteomes" id="UP000272833"/>
    </source>
</evidence>